<evidence type="ECO:0000256" key="1">
    <source>
        <dbReference type="ARBA" id="ARBA00008779"/>
    </source>
</evidence>
<dbReference type="PANTHER" id="PTHR42693">
    <property type="entry name" value="ARYLSULFATASE FAMILY MEMBER"/>
    <property type="match status" value="1"/>
</dbReference>
<dbReference type="InterPro" id="IPR050738">
    <property type="entry name" value="Sulfatase"/>
</dbReference>
<evidence type="ECO:0000256" key="2">
    <source>
        <dbReference type="ARBA" id="ARBA00022801"/>
    </source>
</evidence>
<gene>
    <name evidence="4" type="ORF">HMPREF9709_01293</name>
</gene>
<dbReference type="Proteomes" id="UP000004191">
    <property type="component" value="Unassembled WGS sequence"/>
</dbReference>
<dbReference type="Gene3D" id="3.40.720.10">
    <property type="entry name" value="Alkaline Phosphatase, subunit A"/>
    <property type="match status" value="1"/>
</dbReference>
<comment type="similarity">
    <text evidence="1">Belongs to the sulfatase family.</text>
</comment>
<evidence type="ECO:0000313" key="5">
    <source>
        <dbReference type="Proteomes" id="UP000004191"/>
    </source>
</evidence>
<proteinExistence type="inferred from homology"/>
<feature type="domain" description="Sulfatase N-terminal" evidence="3">
    <location>
        <begin position="12"/>
        <end position="357"/>
    </location>
</feature>
<dbReference type="Pfam" id="PF00884">
    <property type="entry name" value="Sulfatase"/>
    <property type="match status" value="1"/>
</dbReference>
<dbReference type="eggNOG" id="COG3119">
    <property type="taxonomic scope" value="Bacteria"/>
</dbReference>
<accession>H3NPM1</accession>
<evidence type="ECO:0000313" key="4">
    <source>
        <dbReference type="EMBL" id="EHR33249.1"/>
    </source>
</evidence>
<dbReference type="PANTHER" id="PTHR42693:SF53">
    <property type="entry name" value="ENDO-4-O-SULFATASE"/>
    <property type="match status" value="1"/>
</dbReference>
<name>H3NPM1_9FIRM</name>
<dbReference type="OrthoDB" id="279611at2"/>
<dbReference type="HOGENOM" id="CLU_006332_10_4_9"/>
<dbReference type="GeneID" id="96999262"/>
<keyword evidence="5" id="KW-1185">Reference proteome</keyword>
<dbReference type="AlphaFoldDB" id="H3NPM1"/>
<keyword evidence="2" id="KW-0378">Hydrolase</keyword>
<dbReference type="EMBL" id="AGEI01000024">
    <property type="protein sequence ID" value="EHR33249.1"/>
    <property type="molecule type" value="Genomic_DNA"/>
</dbReference>
<evidence type="ECO:0000259" key="3">
    <source>
        <dbReference type="Pfam" id="PF00884"/>
    </source>
</evidence>
<reference evidence="4 5" key="1">
    <citation type="submission" date="2012-01" db="EMBL/GenBank/DDBJ databases">
        <title>The Genome Sequence of Helcococcus kunzii ATCC 51366.</title>
        <authorList>
            <consortium name="The Broad Institute Genome Sequencing Platform"/>
            <person name="Earl A."/>
            <person name="Ward D."/>
            <person name="Feldgarden M."/>
            <person name="Gevers D."/>
            <person name="Huys G."/>
            <person name="Young S.K."/>
            <person name="Zeng Q."/>
            <person name="Gargeya S."/>
            <person name="Fitzgerald M."/>
            <person name="Haas B."/>
            <person name="Abouelleil A."/>
            <person name="Alvarado L."/>
            <person name="Arachchi H.M."/>
            <person name="Berlin A."/>
            <person name="Chapman S.B."/>
            <person name="Gearin G."/>
            <person name="Goldberg J."/>
            <person name="Griggs A."/>
            <person name="Gujja S."/>
            <person name="Hansen M."/>
            <person name="Heiman D."/>
            <person name="Howarth C."/>
            <person name="Larimer J."/>
            <person name="Lui A."/>
            <person name="MacDonald P.J.P."/>
            <person name="McCowen C."/>
            <person name="Montmayeur A."/>
            <person name="Murphy C."/>
            <person name="Neiman D."/>
            <person name="Pearson M."/>
            <person name="Priest M."/>
            <person name="Roberts A."/>
            <person name="Saif S."/>
            <person name="Shea T."/>
            <person name="Sisk P."/>
            <person name="Stolte C."/>
            <person name="Sykes S."/>
            <person name="Wortman J."/>
            <person name="Nusbaum C."/>
            <person name="Birren B."/>
        </authorList>
    </citation>
    <scope>NUCLEOTIDE SEQUENCE [LARGE SCALE GENOMIC DNA]</scope>
    <source>
        <strain evidence="4 5">ATCC 51366</strain>
    </source>
</reference>
<comment type="caution">
    <text evidence="4">The sequence shown here is derived from an EMBL/GenBank/DDBJ whole genome shotgun (WGS) entry which is preliminary data.</text>
</comment>
<sequence>MKDIEELKGSKPNIVFIISDDHGYGDLSFKNILGDVDTPNLDRLRASGMLLEQGYVSAPVCSPSRAGLIVGSYQQRWGAKYFGSARFAPKTVKTIPELLKAVGYRTGYFGKVHYGPDKPGGRECPENHGFDESFYGLAAMGMGRLHYLIHEIDAKEKFGKKTDVHNMYLMFENGKPVECHNFLTYEFADRAMRFMEDSEEEPYFCMLAFNAVHNFTWQLPEEELEKRGLPKYEDYDPEEIEYLDWYDGVITPNLEHGREYYIAQLELMDKKIGEIIDKVEEMGQKDNTLIVYTTDNGGSPCNYGNNAPLTGTKYTLYEGGTRVPFIFSWDGVIPKNQSSRNLSSTLDLLTTFAYLGGVEVPESNYNDGVNLIPTLLGENGGHDKLFFDTEFQYSVRDREWKFLDNGYDAENARKALLEVEHADIGEGERLFRISENIDESDENNLIVDNPEIAEKLKDSFEEWKKEIESTKY</sequence>
<dbReference type="PATRIC" id="fig|883114.3.peg.1284"/>
<protein>
    <recommendedName>
        <fullName evidence="3">Sulfatase N-terminal domain-containing protein</fullName>
    </recommendedName>
</protein>
<dbReference type="GO" id="GO:0004065">
    <property type="term" value="F:arylsulfatase activity"/>
    <property type="evidence" value="ECO:0007669"/>
    <property type="project" value="TreeGrafter"/>
</dbReference>
<dbReference type="SUPFAM" id="SSF53649">
    <property type="entry name" value="Alkaline phosphatase-like"/>
    <property type="match status" value="1"/>
</dbReference>
<organism evidence="4 5">
    <name type="scientific">Helcococcus kunzii ATCC 51366</name>
    <dbReference type="NCBI Taxonomy" id="883114"/>
    <lineage>
        <taxon>Bacteria</taxon>
        <taxon>Bacillati</taxon>
        <taxon>Bacillota</taxon>
        <taxon>Tissierellia</taxon>
        <taxon>Tissierellales</taxon>
        <taxon>Peptoniphilaceae</taxon>
        <taxon>Helcococcus</taxon>
    </lineage>
</organism>
<dbReference type="InterPro" id="IPR017850">
    <property type="entry name" value="Alkaline_phosphatase_core_sf"/>
</dbReference>
<dbReference type="RefSeq" id="WP_005398808.1">
    <property type="nucleotide sequence ID" value="NZ_JH601088.1"/>
</dbReference>
<dbReference type="InterPro" id="IPR000917">
    <property type="entry name" value="Sulfatase_N"/>
</dbReference>
<dbReference type="STRING" id="883114.HMPREF9709_01293"/>